<organism evidence="2 3">
    <name type="scientific">Gracilimonas mengyeensis</name>
    <dbReference type="NCBI Taxonomy" id="1302730"/>
    <lineage>
        <taxon>Bacteria</taxon>
        <taxon>Pseudomonadati</taxon>
        <taxon>Balneolota</taxon>
        <taxon>Balneolia</taxon>
        <taxon>Balneolales</taxon>
        <taxon>Balneolaceae</taxon>
        <taxon>Gracilimonas</taxon>
    </lineage>
</organism>
<evidence type="ECO:0000313" key="2">
    <source>
        <dbReference type="EMBL" id="SMO39633.1"/>
    </source>
</evidence>
<dbReference type="InterPro" id="IPR032710">
    <property type="entry name" value="NTF2-like_dom_sf"/>
</dbReference>
<dbReference type="Gene3D" id="3.10.450.50">
    <property type="match status" value="1"/>
</dbReference>
<dbReference type="AlphaFoldDB" id="A0A521AXQ4"/>
<dbReference type="Pfam" id="PF13474">
    <property type="entry name" value="SnoaL_3"/>
    <property type="match status" value="1"/>
</dbReference>
<accession>A0A521AXQ4</accession>
<evidence type="ECO:0000313" key="3">
    <source>
        <dbReference type="Proteomes" id="UP000317557"/>
    </source>
</evidence>
<keyword evidence="3" id="KW-1185">Reference proteome</keyword>
<dbReference type="RefSeq" id="WP_142452914.1">
    <property type="nucleotide sequence ID" value="NZ_FXTP01000001.1"/>
</dbReference>
<protein>
    <submittedName>
        <fullName evidence="2">SnoaL-like domain-containing protein</fullName>
    </submittedName>
</protein>
<dbReference type="SUPFAM" id="SSF54427">
    <property type="entry name" value="NTF2-like"/>
    <property type="match status" value="1"/>
</dbReference>
<dbReference type="OrthoDB" id="1122777at2"/>
<sequence>MKHQIYCLILTGLFLISIQGVTFSQDLPEASIDEIKSEILRAFDKSIEAGEKLDASAISATTNDYYQAGFIDNGLYYSSFDDLMVNFKRGISGLQSQRINVDTKKVTVLSSNKALLTADGDFSAKLADGRTITGRFAWTFVYALMDDEWKVIHSHMSNPRI</sequence>
<proteinExistence type="predicted"/>
<feature type="domain" description="SnoaL-like" evidence="1">
    <location>
        <begin position="41"/>
        <end position="159"/>
    </location>
</feature>
<reference evidence="2 3" key="1">
    <citation type="submission" date="2017-05" db="EMBL/GenBank/DDBJ databases">
        <authorList>
            <person name="Varghese N."/>
            <person name="Submissions S."/>
        </authorList>
    </citation>
    <scope>NUCLEOTIDE SEQUENCE [LARGE SCALE GENOMIC DNA]</scope>
    <source>
        <strain evidence="2 3">DSM 21985</strain>
    </source>
</reference>
<dbReference type="InterPro" id="IPR037401">
    <property type="entry name" value="SnoaL-like"/>
</dbReference>
<name>A0A521AXQ4_9BACT</name>
<dbReference type="Proteomes" id="UP000317557">
    <property type="component" value="Unassembled WGS sequence"/>
</dbReference>
<evidence type="ECO:0000259" key="1">
    <source>
        <dbReference type="Pfam" id="PF13474"/>
    </source>
</evidence>
<dbReference type="EMBL" id="FXTP01000001">
    <property type="protein sequence ID" value="SMO39633.1"/>
    <property type="molecule type" value="Genomic_DNA"/>
</dbReference>
<gene>
    <name evidence="2" type="ORF">SAMN06265219_101413</name>
</gene>